<evidence type="ECO:0000256" key="1">
    <source>
        <dbReference type="SAM" id="MobiDB-lite"/>
    </source>
</evidence>
<feature type="transmembrane region" description="Helical" evidence="2">
    <location>
        <begin position="137"/>
        <end position="159"/>
    </location>
</feature>
<organism evidence="3 4">
    <name type="scientific">Crystallibacter crystallopoietes</name>
    <dbReference type="NCBI Taxonomy" id="37928"/>
    <lineage>
        <taxon>Bacteria</taxon>
        <taxon>Bacillati</taxon>
        <taxon>Actinomycetota</taxon>
        <taxon>Actinomycetes</taxon>
        <taxon>Micrococcales</taxon>
        <taxon>Micrococcaceae</taxon>
        <taxon>Crystallibacter</taxon>
    </lineage>
</organism>
<feature type="region of interest" description="Disordered" evidence="1">
    <location>
        <begin position="1"/>
        <end position="26"/>
    </location>
</feature>
<accession>A0A1H1FC49</accession>
<dbReference type="EMBL" id="FNKH01000002">
    <property type="protein sequence ID" value="SDQ98036.1"/>
    <property type="molecule type" value="Genomic_DNA"/>
</dbReference>
<proteinExistence type="predicted"/>
<keyword evidence="2" id="KW-0812">Transmembrane</keyword>
<feature type="transmembrane region" description="Helical" evidence="2">
    <location>
        <begin position="69"/>
        <end position="87"/>
    </location>
</feature>
<keyword evidence="2" id="KW-1133">Transmembrane helix</keyword>
<keyword evidence="2" id="KW-0472">Membrane</keyword>
<gene>
    <name evidence="3" type="ORF">SAMN04489742_3347</name>
</gene>
<evidence type="ECO:0000313" key="4">
    <source>
        <dbReference type="Proteomes" id="UP000181917"/>
    </source>
</evidence>
<keyword evidence="4" id="KW-1185">Reference proteome</keyword>
<feature type="transmembrane region" description="Helical" evidence="2">
    <location>
        <begin position="94"/>
        <end position="117"/>
    </location>
</feature>
<sequence length="163" mass="17272">MTEQRQPTDYGSGLPPAFKSPDAQEPQIRVRRRPHPFAGWGTAVVGGVIAAVLGTNLHGQIAYAGDQAYPWGAVLALVFAFAVMVWVGMRADNVLATGLTGMVTYLLVGIMATSLFGDPLIVTETTAEMQLGIELAGKIWMIGLAVAVVLAIVAAAWALKPRR</sequence>
<protein>
    <submittedName>
        <fullName evidence="3">Uncharacterized protein</fullName>
    </submittedName>
</protein>
<dbReference type="RefSeq" id="WP_139186805.1">
    <property type="nucleotide sequence ID" value="NZ_CP018863.1"/>
</dbReference>
<evidence type="ECO:0000313" key="3">
    <source>
        <dbReference type="EMBL" id="SDQ98036.1"/>
    </source>
</evidence>
<dbReference type="OrthoDB" id="4949286at2"/>
<dbReference type="Proteomes" id="UP000181917">
    <property type="component" value="Unassembled WGS sequence"/>
</dbReference>
<feature type="transmembrane region" description="Helical" evidence="2">
    <location>
        <begin position="37"/>
        <end position="57"/>
    </location>
</feature>
<evidence type="ECO:0000256" key="2">
    <source>
        <dbReference type="SAM" id="Phobius"/>
    </source>
</evidence>
<reference evidence="3 4" key="1">
    <citation type="submission" date="2016-10" db="EMBL/GenBank/DDBJ databases">
        <authorList>
            <person name="de Groot N.N."/>
        </authorList>
    </citation>
    <scope>NUCLEOTIDE SEQUENCE [LARGE SCALE GENOMIC DNA]</scope>
    <source>
        <strain evidence="3 4">DSM 20117</strain>
    </source>
</reference>
<dbReference type="STRING" id="37928.SAMN04489742_3347"/>
<name>A0A1H1FC49_9MICC</name>
<dbReference type="AlphaFoldDB" id="A0A1H1FC49"/>